<proteinExistence type="predicted"/>
<keyword evidence="3" id="KW-1185">Reference proteome</keyword>
<evidence type="ECO:0000313" key="2">
    <source>
        <dbReference type="EMBL" id="GBP69394.1"/>
    </source>
</evidence>
<protein>
    <submittedName>
        <fullName evidence="2">Uncharacterized protein</fullName>
    </submittedName>
</protein>
<dbReference type="EMBL" id="BGZK01001039">
    <property type="protein sequence ID" value="GBP69394.1"/>
    <property type="molecule type" value="Genomic_DNA"/>
</dbReference>
<organism evidence="2 3">
    <name type="scientific">Eumeta variegata</name>
    <name type="common">Bagworm moth</name>
    <name type="synonym">Eumeta japonica</name>
    <dbReference type="NCBI Taxonomy" id="151549"/>
    <lineage>
        <taxon>Eukaryota</taxon>
        <taxon>Metazoa</taxon>
        <taxon>Ecdysozoa</taxon>
        <taxon>Arthropoda</taxon>
        <taxon>Hexapoda</taxon>
        <taxon>Insecta</taxon>
        <taxon>Pterygota</taxon>
        <taxon>Neoptera</taxon>
        <taxon>Endopterygota</taxon>
        <taxon>Lepidoptera</taxon>
        <taxon>Glossata</taxon>
        <taxon>Ditrysia</taxon>
        <taxon>Tineoidea</taxon>
        <taxon>Psychidae</taxon>
        <taxon>Oiketicinae</taxon>
        <taxon>Eumeta</taxon>
    </lineage>
</organism>
<evidence type="ECO:0000313" key="3">
    <source>
        <dbReference type="Proteomes" id="UP000299102"/>
    </source>
</evidence>
<dbReference type="AlphaFoldDB" id="A0A4C1Y347"/>
<name>A0A4C1Y347_EUMVA</name>
<reference evidence="2 3" key="1">
    <citation type="journal article" date="2019" name="Commun. Biol.">
        <title>The bagworm genome reveals a unique fibroin gene that provides high tensile strength.</title>
        <authorList>
            <person name="Kono N."/>
            <person name="Nakamura H."/>
            <person name="Ohtoshi R."/>
            <person name="Tomita M."/>
            <person name="Numata K."/>
            <person name="Arakawa K."/>
        </authorList>
    </citation>
    <scope>NUCLEOTIDE SEQUENCE [LARGE SCALE GENOMIC DNA]</scope>
</reference>
<gene>
    <name evidence="2" type="ORF">EVAR_54813_1</name>
</gene>
<dbReference type="OrthoDB" id="8193306at2759"/>
<accession>A0A4C1Y347</accession>
<feature type="region of interest" description="Disordered" evidence="1">
    <location>
        <begin position="27"/>
        <end position="54"/>
    </location>
</feature>
<evidence type="ECO:0000256" key="1">
    <source>
        <dbReference type="SAM" id="MobiDB-lite"/>
    </source>
</evidence>
<dbReference type="Proteomes" id="UP000299102">
    <property type="component" value="Unassembled WGS sequence"/>
</dbReference>
<comment type="caution">
    <text evidence="2">The sequence shown here is derived from an EMBL/GenBank/DDBJ whole genome shotgun (WGS) entry which is preliminary data.</text>
</comment>
<sequence length="159" mass="17903">MVSKYGDWLNEIEVCVLPTCAAAGTHDTQRPAEEASTSTQHQHRKDFEDCSKRSKRRRLAELSKVDSSAINSLLDDSSRSNAASLNFNTDEVLSLINETKLTKHQYLVVKNFINAKSPNALPSYPKVLEAKKRCYPSQEFITESSAEVELQSLLDHYLI</sequence>